<keyword evidence="1" id="KW-0732">Signal</keyword>
<name>A0A851GEU7_9BACT</name>
<dbReference type="EMBL" id="JACBAZ010000004">
    <property type="protein sequence ID" value="NWK56278.1"/>
    <property type="molecule type" value="Genomic_DNA"/>
</dbReference>
<dbReference type="Proteomes" id="UP000557872">
    <property type="component" value="Unassembled WGS sequence"/>
</dbReference>
<evidence type="ECO:0000313" key="3">
    <source>
        <dbReference type="Proteomes" id="UP000557872"/>
    </source>
</evidence>
<evidence type="ECO:0000256" key="1">
    <source>
        <dbReference type="SAM" id="SignalP"/>
    </source>
</evidence>
<gene>
    <name evidence="2" type="ORF">HW115_11705</name>
</gene>
<dbReference type="RefSeq" id="WP_178933064.1">
    <property type="nucleotide sequence ID" value="NZ_JACBAZ010000004.1"/>
</dbReference>
<organism evidence="2 3">
    <name type="scientific">Oceaniferula marina</name>
    <dbReference type="NCBI Taxonomy" id="2748318"/>
    <lineage>
        <taxon>Bacteria</taxon>
        <taxon>Pseudomonadati</taxon>
        <taxon>Verrucomicrobiota</taxon>
        <taxon>Verrucomicrobiia</taxon>
        <taxon>Verrucomicrobiales</taxon>
        <taxon>Verrucomicrobiaceae</taxon>
        <taxon>Oceaniferula</taxon>
    </lineage>
</organism>
<comment type="caution">
    <text evidence="2">The sequence shown here is derived from an EMBL/GenBank/DDBJ whole genome shotgun (WGS) entry which is preliminary data.</text>
</comment>
<dbReference type="AlphaFoldDB" id="A0A851GEU7"/>
<proteinExistence type="predicted"/>
<protein>
    <submittedName>
        <fullName evidence="2">Uncharacterized protein</fullName>
    </submittedName>
</protein>
<feature type="chain" id="PRO_5032600265" evidence="1">
    <location>
        <begin position="22"/>
        <end position="138"/>
    </location>
</feature>
<feature type="signal peptide" evidence="1">
    <location>
        <begin position="1"/>
        <end position="21"/>
    </location>
</feature>
<keyword evidence="3" id="KW-1185">Reference proteome</keyword>
<sequence length="138" mass="15330">MKTLCVFCLGLLVWMPSKLLAGGSVSYQDQVAPLLVQQPTLKKLIEKSFKLPDSGFATRLGNHFKNLGGLRIAPYSFVVESKDGKAKYNLTIHCETKFKLSNGELVSRDSGKIFEAVKVVEKVTHFTVAPLDEEKNEQ</sequence>
<accession>A0A851GEU7</accession>
<evidence type="ECO:0000313" key="2">
    <source>
        <dbReference type="EMBL" id="NWK56278.1"/>
    </source>
</evidence>
<reference evidence="2 3" key="1">
    <citation type="submission" date="2020-07" db="EMBL/GenBank/DDBJ databases">
        <title>Roseicoccus Jingziensis gen. nov., sp. nov., isolated from coastal seawater.</title>
        <authorList>
            <person name="Feng X."/>
        </authorList>
    </citation>
    <scope>NUCLEOTIDE SEQUENCE [LARGE SCALE GENOMIC DNA]</scope>
    <source>
        <strain evidence="2 3">N1E253</strain>
    </source>
</reference>